<keyword evidence="1" id="KW-0175">Coiled coil</keyword>
<evidence type="ECO:0000256" key="1">
    <source>
        <dbReference type="SAM" id="Coils"/>
    </source>
</evidence>
<reference evidence="2 3" key="1">
    <citation type="submission" date="2018-07" db="EMBL/GenBank/DDBJ databases">
        <title>Phylogenomic Insights into understanding Host Adaptation of Lactobacillus reuteri by a novel species, Lactobacillus spp. M31.</title>
        <authorList>
            <person name="Sharma S."/>
            <person name="Patil P."/>
            <person name="Korpole S."/>
            <person name="Patil P.B."/>
        </authorList>
    </citation>
    <scope>NUCLEOTIDE SEQUENCE [LARGE SCALE GENOMIC DNA]</scope>
    <source>
        <strain evidence="2 3">M31</strain>
    </source>
</reference>
<proteinExistence type="predicted"/>
<organism evidence="2 3">
    <name type="scientific">Limosilactobacillus walteri</name>
    <dbReference type="NCBI Taxonomy" id="2268022"/>
    <lineage>
        <taxon>Bacteria</taxon>
        <taxon>Bacillati</taxon>
        <taxon>Bacillota</taxon>
        <taxon>Bacilli</taxon>
        <taxon>Lactobacillales</taxon>
        <taxon>Lactobacillaceae</taxon>
        <taxon>Limosilactobacillus</taxon>
    </lineage>
</organism>
<accession>A0ABR8P6Z7</accession>
<protein>
    <submittedName>
        <fullName evidence="2">Uncharacterized protein</fullName>
    </submittedName>
</protein>
<dbReference type="EMBL" id="QORN01000019">
    <property type="protein sequence ID" value="MBD5806529.1"/>
    <property type="molecule type" value="Genomic_DNA"/>
</dbReference>
<feature type="coiled-coil region" evidence="1">
    <location>
        <begin position="28"/>
        <end position="55"/>
    </location>
</feature>
<evidence type="ECO:0000313" key="3">
    <source>
        <dbReference type="Proteomes" id="UP000704341"/>
    </source>
</evidence>
<dbReference type="RefSeq" id="WP_191667993.1">
    <property type="nucleotide sequence ID" value="NZ_QORN01000019.1"/>
</dbReference>
<sequence length="130" mass="15012">MISDAIKILKEVQSLATDIKSKPLNDAIVRLQESVIDLSNNYLELSEKYNNLKEQVSTSQDVYLDDDGFIRVKDDNRRFCPHCWNKDRRLSLMPKHGINLGISQEVSKPYAFECAGCKWIVYSANEDIHY</sequence>
<dbReference type="Proteomes" id="UP000704341">
    <property type="component" value="Unassembled WGS sequence"/>
</dbReference>
<comment type="caution">
    <text evidence="2">The sequence shown here is derived from an EMBL/GenBank/DDBJ whole genome shotgun (WGS) entry which is preliminary data.</text>
</comment>
<gene>
    <name evidence="2" type="ORF">DTK66_05295</name>
</gene>
<name>A0ABR8P6Z7_9LACO</name>
<keyword evidence="3" id="KW-1185">Reference proteome</keyword>
<evidence type="ECO:0000313" key="2">
    <source>
        <dbReference type="EMBL" id="MBD5806529.1"/>
    </source>
</evidence>